<dbReference type="OrthoDB" id="3266090at2759"/>
<proteinExistence type="predicted"/>
<protein>
    <submittedName>
        <fullName evidence="1">Uncharacterized protein</fullName>
    </submittedName>
</protein>
<gene>
    <name evidence="1" type="ORF">EWM64_g1784</name>
</gene>
<dbReference type="Proteomes" id="UP000298061">
    <property type="component" value="Unassembled WGS sequence"/>
</dbReference>
<comment type="caution">
    <text evidence="1">The sequence shown here is derived from an EMBL/GenBank/DDBJ whole genome shotgun (WGS) entry which is preliminary data.</text>
</comment>
<dbReference type="EMBL" id="SFCI01000129">
    <property type="protein sequence ID" value="TFY82235.1"/>
    <property type="molecule type" value="Genomic_DNA"/>
</dbReference>
<evidence type="ECO:0000313" key="1">
    <source>
        <dbReference type="EMBL" id="TFY82235.1"/>
    </source>
</evidence>
<organism evidence="1 2">
    <name type="scientific">Hericium alpestre</name>
    <dbReference type="NCBI Taxonomy" id="135208"/>
    <lineage>
        <taxon>Eukaryota</taxon>
        <taxon>Fungi</taxon>
        <taxon>Dikarya</taxon>
        <taxon>Basidiomycota</taxon>
        <taxon>Agaricomycotina</taxon>
        <taxon>Agaricomycetes</taxon>
        <taxon>Russulales</taxon>
        <taxon>Hericiaceae</taxon>
        <taxon>Hericium</taxon>
    </lineage>
</organism>
<evidence type="ECO:0000313" key="2">
    <source>
        <dbReference type="Proteomes" id="UP000298061"/>
    </source>
</evidence>
<dbReference type="AlphaFoldDB" id="A0A4Z0A674"/>
<name>A0A4Z0A674_9AGAM</name>
<reference evidence="1 2" key="1">
    <citation type="submission" date="2019-02" db="EMBL/GenBank/DDBJ databases">
        <title>Genome sequencing of the rare red list fungi Hericium alpestre (H. flagellum).</title>
        <authorList>
            <person name="Buettner E."/>
            <person name="Kellner H."/>
        </authorList>
    </citation>
    <scope>NUCLEOTIDE SEQUENCE [LARGE SCALE GENOMIC DNA]</scope>
    <source>
        <strain evidence="1 2">DSM 108284</strain>
    </source>
</reference>
<keyword evidence="2" id="KW-1185">Reference proteome</keyword>
<sequence>MLLPLFEMICIQELKGSPGCAKVHHKTPLKLGPRRRARRCELRVSRQKRLQPMEQLPPEYIVTSKKQCCYIPELHYCIGVDADTLYDYALKHCLMPSNVGFASDDARRFCGLLEATKGLARLSGAILFLQEPVWSAEDPWLLARHSNHNWFYHMNVLNGPPDEEVFDIVRQELAISGTPKWYQIVT</sequence>
<accession>A0A4Z0A674</accession>